<proteinExistence type="predicted"/>
<dbReference type="SUPFAM" id="SSF103088">
    <property type="entry name" value="OmpA-like"/>
    <property type="match status" value="1"/>
</dbReference>
<evidence type="ECO:0000256" key="4">
    <source>
        <dbReference type="ARBA" id="ARBA00023237"/>
    </source>
</evidence>
<gene>
    <name evidence="9" type="ORF">SAMN02745216_04218</name>
</gene>
<evidence type="ECO:0000256" key="1">
    <source>
        <dbReference type="ARBA" id="ARBA00004442"/>
    </source>
</evidence>
<dbReference type="GO" id="GO:0007155">
    <property type="term" value="P:cell adhesion"/>
    <property type="evidence" value="ECO:0007669"/>
    <property type="project" value="InterPro"/>
</dbReference>
<dbReference type="GO" id="GO:0005509">
    <property type="term" value="F:calcium ion binding"/>
    <property type="evidence" value="ECO:0007669"/>
    <property type="project" value="InterPro"/>
</dbReference>
<protein>
    <submittedName>
        <fullName evidence="9">OmpA-OmpF porin, OOP family</fullName>
    </submittedName>
</protein>
<dbReference type="InterPro" id="IPR036737">
    <property type="entry name" value="OmpA-like_sf"/>
</dbReference>
<evidence type="ECO:0000256" key="6">
    <source>
        <dbReference type="SAM" id="SignalP"/>
    </source>
</evidence>
<feature type="chain" id="PRO_5009921880" evidence="6">
    <location>
        <begin position="21"/>
        <end position="387"/>
    </location>
</feature>
<comment type="subcellular location">
    <subcellularLocation>
        <location evidence="1">Cell outer membrane</location>
    </subcellularLocation>
</comment>
<dbReference type="InterPro" id="IPR036465">
    <property type="entry name" value="vWFA_dom_sf"/>
</dbReference>
<dbReference type="CDD" id="cd07185">
    <property type="entry name" value="OmpA_C-like"/>
    <property type="match status" value="1"/>
</dbReference>
<dbReference type="Pfam" id="PF00691">
    <property type="entry name" value="OmpA"/>
    <property type="match status" value="1"/>
</dbReference>
<evidence type="ECO:0000313" key="9">
    <source>
        <dbReference type="EMBL" id="SHK86694.1"/>
    </source>
</evidence>
<dbReference type="Gene3D" id="3.30.1330.60">
    <property type="entry name" value="OmpA-like domain"/>
    <property type="match status" value="1"/>
</dbReference>
<feature type="domain" description="VWFA" evidence="7">
    <location>
        <begin position="52"/>
        <end position="235"/>
    </location>
</feature>
<dbReference type="Pfam" id="PF02412">
    <property type="entry name" value="TSP_3"/>
    <property type="match status" value="1"/>
</dbReference>
<dbReference type="InterPro" id="IPR050330">
    <property type="entry name" value="Bact_OuterMem_StrucFunc"/>
</dbReference>
<dbReference type="SUPFAM" id="SSF103647">
    <property type="entry name" value="TSP type-3 repeat"/>
    <property type="match status" value="1"/>
</dbReference>
<dbReference type="PANTHER" id="PTHR30329:SF21">
    <property type="entry name" value="LIPOPROTEIN YIAD-RELATED"/>
    <property type="match status" value="1"/>
</dbReference>
<dbReference type="SUPFAM" id="SSF53300">
    <property type="entry name" value="vWA-like"/>
    <property type="match status" value="1"/>
</dbReference>
<dbReference type="PROSITE" id="PS51257">
    <property type="entry name" value="PROKAR_LIPOPROTEIN"/>
    <property type="match status" value="1"/>
</dbReference>
<dbReference type="Pfam" id="PF00092">
    <property type="entry name" value="VWA"/>
    <property type="match status" value="1"/>
</dbReference>
<dbReference type="STRING" id="1121393.SAMN02745216_04218"/>
<dbReference type="EMBL" id="FQZU01000036">
    <property type="protein sequence ID" value="SHK86694.1"/>
    <property type="molecule type" value="Genomic_DNA"/>
</dbReference>
<dbReference type="RefSeq" id="WP_073478240.1">
    <property type="nucleotide sequence ID" value="NZ_FQZU01000036.1"/>
</dbReference>
<keyword evidence="10" id="KW-1185">Reference proteome</keyword>
<dbReference type="AlphaFoldDB" id="A0A1M6VZ45"/>
<dbReference type="InterPro" id="IPR006664">
    <property type="entry name" value="OMP_bac"/>
</dbReference>
<evidence type="ECO:0000256" key="5">
    <source>
        <dbReference type="PROSITE-ProRule" id="PRU00473"/>
    </source>
</evidence>
<dbReference type="GO" id="GO:0009279">
    <property type="term" value="C:cell outer membrane"/>
    <property type="evidence" value="ECO:0007669"/>
    <property type="project" value="UniProtKB-SubCell"/>
</dbReference>
<dbReference type="PRINTS" id="PR01021">
    <property type="entry name" value="OMPADOMAIN"/>
</dbReference>
<dbReference type="PANTHER" id="PTHR30329">
    <property type="entry name" value="STATOR ELEMENT OF FLAGELLAR MOTOR COMPLEX"/>
    <property type="match status" value="1"/>
</dbReference>
<sequence>MMKRGLCIKLVLLVAIAAMAFGCATGPKPACPIAADQNFEFSFPGQTPKVDSFYVILDGSESMAGSYGGLKKFTCAKKIVLFMNQAVANLDLKAGLRTYGLNAVPSGPQTDLRYGFSKYSPEEYANAVMPLWGPNGPSPLGLAITEADKDLCSTSGRTAVIILSDGHPSDDAVKAARKLKDRMGGKLCIATIAVGADASGKEILSGIAKIGGCDASFDAKDLCSGAGMTQFVNQVFYNQPKAAPPKPNNDIDGDGVPNFKDRCPFTPKGAAVNENGCWEIMGLTFDTDKADVKPEFLPLVYKVIPILNNNPGMKIELQGHADNRGAKDYNQDLSERRAESVKKILVDKGVDAGRLSTKGWGFTKPIVPNDSEANMRRNRRVEVREIK</sequence>
<name>A0A1M6VZ45_9BACT</name>
<dbReference type="PROSITE" id="PS51123">
    <property type="entry name" value="OMPA_2"/>
    <property type="match status" value="1"/>
</dbReference>
<evidence type="ECO:0000313" key="10">
    <source>
        <dbReference type="Proteomes" id="UP000183994"/>
    </source>
</evidence>
<evidence type="ECO:0000259" key="7">
    <source>
        <dbReference type="PROSITE" id="PS50234"/>
    </source>
</evidence>
<dbReference type="InterPro" id="IPR002035">
    <property type="entry name" value="VWF_A"/>
</dbReference>
<keyword evidence="4" id="KW-0998">Cell outer membrane</keyword>
<feature type="domain" description="OmpA-like" evidence="8">
    <location>
        <begin position="272"/>
        <end position="387"/>
    </location>
</feature>
<dbReference type="Gene3D" id="3.40.50.410">
    <property type="entry name" value="von Willebrand factor, type A domain"/>
    <property type="match status" value="1"/>
</dbReference>
<accession>A0A1M6VZ45</accession>
<dbReference type="InterPro" id="IPR028974">
    <property type="entry name" value="TSP_type-3_rpt"/>
</dbReference>
<dbReference type="InterPro" id="IPR003367">
    <property type="entry name" value="Thrombospondin_3-like_rpt"/>
</dbReference>
<keyword evidence="2 6" id="KW-0732">Signal</keyword>
<keyword evidence="3 5" id="KW-0472">Membrane</keyword>
<dbReference type="PROSITE" id="PS50234">
    <property type="entry name" value="VWFA"/>
    <property type="match status" value="1"/>
</dbReference>
<evidence type="ECO:0000256" key="2">
    <source>
        <dbReference type="ARBA" id="ARBA00022729"/>
    </source>
</evidence>
<reference evidence="10" key="1">
    <citation type="submission" date="2016-11" db="EMBL/GenBank/DDBJ databases">
        <authorList>
            <person name="Varghese N."/>
            <person name="Submissions S."/>
        </authorList>
    </citation>
    <scope>NUCLEOTIDE SEQUENCE [LARGE SCALE GENOMIC DNA]</scope>
    <source>
        <strain evidence="10">DSM 16219</strain>
    </source>
</reference>
<dbReference type="Proteomes" id="UP000183994">
    <property type="component" value="Unassembled WGS sequence"/>
</dbReference>
<organism evidence="9 10">
    <name type="scientific">Desulfatibacillum alkenivorans DSM 16219</name>
    <dbReference type="NCBI Taxonomy" id="1121393"/>
    <lineage>
        <taxon>Bacteria</taxon>
        <taxon>Pseudomonadati</taxon>
        <taxon>Thermodesulfobacteriota</taxon>
        <taxon>Desulfobacteria</taxon>
        <taxon>Desulfobacterales</taxon>
        <taxon>Desulfatibacillaceae</taxon>
        <taxon>Desulfatibacillum</taxon>
    </lineage>
</organism>
<feature type="signal peptide" evidence="6">
    <location>
        <begin position="1"/>
        <end position="20"/>
    </location>
</feature>
<dbReference type="InterPro" id="IPR006665">
    <property type="entry name" value="OmpA-like"/>
</dbReference>
<evidence type="ECO:0000256" key="3">
    <source>
        <dbReference type="ARBA" id="ARBA00023136"/>
    </source>
</evidence>
<dbReference type="SMART" id="SM00327">
    <property type="entry name" value="VWA"/>
    <property type="match status" value="1"/>
</dbReference>
<evidence type="ECO:0000259" key="8">
    <source>
        <dbReference type="PROSITE" id="PS51123"/>
    </source>
</evidence>